<protein>
    <submittedName>
        <fullName evidence="2">Uncharacterized protein</fullName>
    </submittedName>
</protein>
<reference evidence="2" key="2">
    <citation type="journal article" date="2018" name="ISME J.">
        <title>A dynamic microbial community with high functional redundancy inhabits the cold, oxic subseafloor aquifer.</title>
        <authorList>
            <person name="Tully B.J."/>
            <person name="Wheat C.G."/>
            <person name="Glazer B.T."/>
            <person name="Huber J.A."/>
        </authorList>
    </citation>
    <scope>NUCLEOTIDE SEQUENCE</scope>
    <source>
        <strain evidence="2">NORP83</strain>
    </source>
</reference>
<dbReference type="Gene3D" id="3.20.20.10">
    <property type="entry name" value="Alanine racemase"/>
    <property type="match status" value="1"/>
</dbReference>
<dbReference type="SUPFAM" id="SSF51419">
    <property type="entry name" value="PLP-binding barrel"/>
    <property type="match status" value="1"/>
</dbReference>
<organism evidence="2">
    <name type="scientific">OCS116 cluster bacterium</name>
    <dbReference type="NCBI Taxonomy" id="2030921"/>
    <lineage>
        <taxon>Bacteria</taxon>
        <taxon>Pseudomonadati</taxon>
        <taxon>Pseudomonadota</taxon>
        <taxon>Alphaproteobacteria</taxon>
        <taxon>OCS116 cluster</taxon>
    </lineage>
</organism>
<evidence type="ECO:0000256" key="1">
    <source>
        <dbReference type="SAM" id="MobiDB-lite"/>
    </source>
</evidence>
<name>A0A2A4YTY7_9PROT</name>
<feature type="region of interest" description="Disordered" evidence="1">
    <location>
        <begin position="1"/>
        <end position="25"/>
    </location>
</feature>
<evidence type="ECO:0000313" key="2">
    <source>
        <dbReference type="EMBL" id="PCI98318.1"/>
    </source>
</evidence>
<dbReference type="AlphaFoldDB" id="A0A2A4YTY7"/>
<accession>A0A2A4YTY7</accession>
<gene>
    <name evidence="2" type="ORF">COB13_13900</name>
</gene>
<comment type="caution">
    <text evidence="2">The sequence shown here is derived from an EMBL/GenBank/DDBJ whole genome shotgun (WGS) entry which is preliminary data.</text>
</comment>
<sequence>MASSIVRKVPAEHEPPSRLWQTPSGSDGLSQCFTSLNSNIAILVESDTGLGRCGVQSPQVAIELAKYIVSKNGVNFAGIMIQSLLVAHHLCAVQKSLNLQLVVSRFRTAPCSHLSNDLFKSQRAFST</sequence>
<reference key="1">
    <citation type="submission" date="2017-08" db="EMBL/GenBank/DDBJ databases">
        <title>A dynamic microbial community with high functional redundancy inhabits the cold, oxic subseafloor aquifer.</title>
        <authorList>
            <person name="Tully B.J."/>
            <person name="Wheat C.G."/>
            <person name="Glazer B.T."/>
            <person name="Huber J.A."/>
        </authorList>
    </citation>
    <scope>NUCLEOTIDE SEQUENCE [LARGE SCALE GENOMIC DNA]</scope>
</reference>
<dbReference type="EMBL" id="NVUS01000022">
    <property type="protein sequence ID" value="PCI98318.1"/>
    <property type="molecule type" value="Genomic_DNA"/>
</dbReference>
<dbReference type="InterPro" id="IPR029066">
    <property type="entry name" value="PLP-binding_barrel"/>
</dbReference>
<proteinExistence type="predicted"/>